<evidence type="ECO:0000256" key="1">
    <source>
        <dbReference type="SAM" id="MobiDB-lite"/>
    </source>
</evidence>
<evidence type="ECO:0000313" key="2">
    <source>
        <dbReference type="EMBL" id="SBP27825.1"/>
    </source>
</evidence>
<gene>
    <name evidence="2" type="primary">TEP1</name>
</gene>
<feature type="region of interest" description="Disordered" evidence="1">
    <location>
        <begin position="112"/>
        <end position="169"/>
    </location>
</feature>
<feature type="compositionally biased region" description="Acidic residues" evidence="1">
    <location>
        <begin position="152"/>
        <end position="163"/>
    </location>
</feature>
<reference evidence="2" key="1">
    <citation type="submission" date="2016-05" db="EMBL/GenBank/DDBJ databases">
        <authorList>
            <person name="Lavstsen T."/>
            <person name="Jespersen J.S."/>
        </authorList>
    </citation>
    <scope>NUCLEOTIDE SEQUENCE</scope>
    <source>
        <tissue evidence="2">Brain</tissue>
    </source>
</reference>
<feature type="non-terminal residue" evidence="2">
    <location>
        <position position="1"/>
    </location>
</feature>
<reference evidence="2" key="2">
    <citation type="submission" date="2016-06" db="EMBL/GenBank/DDBJ databases">
        <title>The genome of a short-lived fish provides insights into sex chromosome evolution and the genetic control of aging.</title>
        <authorList>
            <person name="Reichwald K."/>
            <person name="Felder M."/>
            <person name="Petzold A."/>
            <person name="Koch P."/>
            <person name="Groth M."/>
            <person name="Platzer M."/>
        </authorList>
    </citation>
    <scope>NUCLEOTIDE SEQUENCE</scope>
    <source>
        <tissue evidence="2">Brain</tissue>
    </source>
</reference>
<dbReference type="EMBL" id="HADX01005593">
    <property type="protein sequence ID" value="SBP27825.1"/>
    <property type="molecule type" value="Transcribed_RNA"/>
</dbReference>
<feature type="non-terminal residue" evidence="2">
    <location>
        <position position="169"/>
    </location>
</feature>
<sequence length="169" mass="18041">QLTTSGRSLSSNLCPPNLENKYLAQSSTTKPLSSFGNFTTHSSSVSSLQPSSLSSTSSSLLATSSFASSTASPLLSTQNKLLKTDLPSLSFSLLSSSSHLLSNRFAHPPSFLHHDLGGEQKEDDGGDYDMEGISEELESSFEETSMQPGDVLSEDEMGEEEADAEVHME</sequence>
<organism evidence="2">
    <name type="scientific">Iconisemion striatum</name>
    <dbReference type="NCBI Taxonomy" id="60296"/>
    <lineage>
        <taxon>Eukaryota</taxon>
        <taxon>Metazoa</taxon>
        <taxon>Chordata</taxon>
        <taxon>Craniata</taxon>
        <taxon>Vertebrata</taxon>
        <taxon>Euteleostomi</taxon>
        <taxon>Actinopterygii</taxon>
        <taxon>Neopterygii</taxon>
        <taxon>Teleostei</taxon>
        <taxon>Neoteleostei</taxon>
        <taxon>Acanthomorphata</taxon>
        <taxon>Ovalentaria</taxon>
        <taxon>Atherinomorphae</taxon>
        <taxon>Cyprinodontiformes</taxon>
        <taxon>Nothobranchiidae</taxon>
        <taxon>Iconisemion</taxon>
    </lineage>
</organism>
<dbReference type="AlphaFoldDB" id="A0A1A7YD09"/>
<name>A0A1A7YD09_9TELE</name>
<protein>
    <submittedName>
        <fullName evidence="2">Telomerase-associated protein 1</fullName>
    </submittedName>
</protein>
<feature type="compositionally biased region" description="Acidic residues" evidence="1">
    <location>
        <begin position="121"/>
        <end position="141"/>
    </location>
</feature>
<proteinExistence type="predicted"/>
<accession>A0A1A7YD09</accession>